<reference key="2">
    <citation type="submission" date="2011-04" db="EMBL/GenBank/DDBJ databases">
        <title>Complete sequence of chromosome of Haliscomenobacter hydrossis DSM 1100.</title>
        <authorList>
            <consortium name="US DOE Joint Genome Institute (JGI-PGF)"/>
            <person name="Lucas S."/>
            <person name="Han J."/>
            <person name="Lapidus A."/>
            <person name="Bruce D."/>
            <person name="Goodwin L."/>
            <person name="Pitluck S."/>
            <person name="Peters L."/>
            <person name="Kyrpides N."/>
            <person name="Mavromatis K."/>
            <person name="Ivanova N."/>
            <person name="Ovchinnikova G."/>
            <person name="Pagani I."/>
            <person name="Daligault H."/>
            <person name="Detter J.C."/>
            <person name="Han C."/>
            <person name="Land M."/>
            <person name="Hauser L."/>
            <person name="Markowitz V."/>
            <person name="Cheng J.-F."/>
            <person name="Hugenholtz P."/>
            <person name="Woyke T."/>
            <person name="Wu D."/>
            <person name="Verbarg S."/>
            <person name="Frueling A."/>
            <person name="Brambilla E."/>
            <person name="Klenk H.-P."/>
            <person name="Eisen J.A."/>
        </authorList>
    </citation>
    <scope>NUCLEOTIDE SEQUENCE</scope>
    <source>
        <strain>DSM 1100</strain>
    </source>
</reference>
<dbReference type="InterPro" id="IPR001173">
    <property type="entry name" value="Glyco_trans_2-like"/>
</dbReference>
<dbReference type="PANTHER" id="PTHR43685:SF11">
    <property type="entry name" value="GLYCOSYLTRANSFERASE TAGX-RELATED"/>
    <property type="match status" value="1"/>
</dbReference>
<name>F4KR26_HALH1</name>
<dbReference type="Gene3D" id="3.90.550.10">
    <property type="entry name" value="Spore Coat Polysaccharide Biosynthesis Protein SpsA, Chain A"/>
    <property type="match status" value="1"/>
</dbReference>
<dbReference type="RefSeq" id="WP_013767797.1">
    <property type="nucleotide sequence ID" value="NC_015510.1"/>
</dbReference>
<keyword evidence="1" id="KW-1133">Transmembrane helix</keyword>
<gene>
    <name evidence="3" type="ordered locus">Halhy_5439</name>
</gene>
<dbReference type="eggNOG" id="COG1216">
    <property type="taxonomic scope" value="Bacteria"/>
</dbReference>
<dbReference type="HOGENOM" id="CLU_025996_3_0_10"/>
<keyword evidence="3" id="KW-0808">Transferase</keyword>
<evidence type="ECO:0000313" key="4">
    <source>
        <dbReference type="Proteomes" id="UP000008461"/>
    </source>
</evidence>
<dbReference type="Pfam" id="PF00535">
    <property type="entry name" value="Glycos_transf_2"/>
    <property type="match status" value="1"/>
</dbReference>
<feature type="domain" description="Glycosyltransferase 2-like" evidence="2">
    <location>
        <begin position="5"/>
        <end position="147"/>
    </location>
</feature>
<dbReference type="KEGG" id="hhy:Halhy_5439"/>
<keyword evidence="1" id="KW-0812">Transmembrane</keyword>
<reference evidence="3 4" key="1">
    <citation type="journal article" date="2011" name="Stand. Genomic Sci.">
        <title>Complete genome sequence of Haliscomenobacter hydrossis type strain (O).</title>
        <authorList>
            <consortium name="US DOE Joint Genome Institute (JGI-PGF)"/>
            <person name="Daligault H."/>
            <person name="Lapidus A."/>
            <person name="Zeytun A."/>
            <person name="Nolan M."/>
            <person name="Lucas S."/>
            <person name="Del Rio T.G."/>
            <person name="Tice H."/>
            <person name="Cheng J.F."/>
            <person name="Tapia R."/>
            <person name="Han C."/>
            <person name="Goodwin L."/>
            <person name="Pitluck S."/>
            <person name="Liolios K."/>
            <person name="Pagani I."/>
            <person name="Ivanova N."/>
            <person name="Huntemann M."/>
            <person name="Mavromatis K."/>
            <person name="Mikhailova N."/>
            <person name="Pati A."/>
            <person name="Chen A."/>
            <person name="Palaniappan K."/>
            <person name="Land M."/>
            <person name="Hauser L."/>
            <person name="Brambilla E.M."/>
            <person name="Rohde M."/>
            <person name="Verbarg S."/>
            <person name="Goker M."/>
            <person name="Bristow J."/>
            <person name="Eisen J.A."/>
            <person name="Markowitz V."/>
            <person name="Hugenholtz P."/>
            <person name="Kyrpides N.C."/>
            <person name="Klenk H.P."/>
            <person name="Woyke T."/>
        </authorList>
    </citation>
    <scope>NUCLEOTIDE SEQUENCE [LARGE SCALE GENOMIC DNA]</scope>
    <source>
        <strain evidence="4">ATCC 27775 / DSM 1100 / LMG 10767 / O</strain>
    </source>
</reference>
<evidence type="ECO:0000256" key="1">
    <source>
        <dbReference type="SAM" id="Phobius"/>
    </source>
</evidence>
<keyword evidence="4" id="KW-1185">Reference proteome</keyword>
<organism evidence="3 4">
    <name type="scientific">Haliscomenobacter hydrossis (strain ATCC 27775 / DSM 1100 / LMG 10767 / O)</name>
    <dbReference type="NCBI Taxonomy" id="760192"/>
    <lineage>
        <taxon>Bacteria</taxon>
        <taxon>Pseudomonadati</taxon>
        <taxon>Bacteroidota</taxon>
        <taxon>Saprospiria</taxon>
        <taxon>Saprospirales</taxon>
        <taxon>Haliscomenobacteraceae</taxon>
        <taxon>Haliscomenobacter</taxon>
    </lineage>
</organism>
<evidence type="ECO:0000313" key="3">
    <source>
        <dbReference type="EMBL" id="AEE53264.1"/>
    </source>
</evidence>
<dbReference type="InterPro" id="IPR029044">
    <property type="entry name" value="Nucleotide-diphossugar_trans"/>
</dbReference>
<dbReference type="EMBL" id="CP002691">
    <property type="protein sequence ID" value="AEE53264.1"/>
    <property type="molecule type" value="Genomic_DNA"/>
</dbReference>
<dbReference type="AlphaFoldDB" id="F4KR26"/>
<dbReference type="PANTHER" id="PTHR43685">
    <property type="entry name" value="GLYCOSYLTRANSFERASE"/>
    <property type="match status" value="1"/>
</dbReference>
<dbReference type="STRING" id="760192.Halhy_5439"/>
<sequence length="304" mass="35372">MYRLTIGIPTYQRPMMLEKLLQSIFSSIIDTSLFSYIDIVVVDNDAERTAETIIARWINRHPDSFFHLHYFNYPIKGLANVRNEILKRALHLAPDYIAFIDDDEYACPEWMNELTRTIVNNQADIAVGPVLPVFEQETSPAISSAFYFFRYNDQEAIDFMYSGNVIMRARFLIDQQLIFDARFNTLGAEDTFFGVTALKKGAKIFWSNKAVAYEVVPEKRAKLSWLIKRKFRLANTYMYILLIEKKYGKIIKKVLVSFFYLFVGALALILTPIRIKHRFFGVLKIAESLGALAKLFNIKYQEYL</sequence>
<dbReference type="OrthoDB" id="7851643at2"/>
<keyword evidence="1" id="KW-0472">Membrane</keyword>
<evidence type="ECO:0000259" key="2">
    <source>
        <dbReference type="Pfam" id="PF00535"/>
    </source>
</evidence>
<dbReference type="GO" id="GO:0016740">
    <property type="term" value="F:transferase activity"/>
    <property type="evidence" value="ECO:0007669"/>
    <property type="project" value="UniProtKB-KW"/>
</dbReference>
<feature type="transmembrane region" description="Helical" evidence="1">
    <location>
        <begin position="254"/>
        <end position="275"/>
    </location>
</feature>
<protein>
    <submittedName>
        <fullName evidence="3">Glycosyl transferase family 2</fullName>
    </submittedName>
</protein>
<accession>F4KR26</accession>
<proteinExistence type="predicted"/>
<dbReference type="SUPFAM" id="SSF53448">
    <property type="entry name" value="Nucleotide-diphospho-sugar transferases"/>
    <property type="match status" value="1"/>
</dbReference>
<dbReference type="InterPro" id="IPR050834">
    <property type="entry name" value="Glycosyltransf_2"/>
</dbReference>
<dbReference type="Proteomes" id="UP000008461">
    <property type="component" value="Chromosome"/>
</dbReference>
<dbReference type="CDD" id="cd00761">
    <property type="entry name" value="Glyco_tranf_GTA_type"/>
    <property type="match status" value="1"/>
</dbReference>